<dbReference type="AlphaFoldDB" id="A0A0A9HR99"/>
<name>A0A0A9HR99_ARUDO</name>
<accession>A0A0A9HR99</accession>
<sequence>MFQQGTTFLEVTEGTTILFNIVDLPLL</sequence>
<reference evidence="1" key="1">
    <citation type="submission" date="2014-09" db="EMBL/GenBank/DDBJ databases">
        <authorList>
            <person name="Magalhaes I.L.F."/>
            <person name="Oliveira U."/>
            <person name="Santos F.R."/>
            <person name="Vidigal T.H.D.A."/>
            <person name="Brescovit A.D."/>
            <person name="Santos A.J."/>
        </authorList>
    </citation>
    <scope>NUCLEOTIDE SEQUENCE</scope>
    <source>
        <tissue evidence="1">Shoot tissue taken approximately 20 cm above the soil surface</tissue>
    </source>
</reference>
<protein>
    <submittedName>
        <fullName evidence="1">Uncharacterized protein</fullName>
    </submittedName>
</protein>
<dbReference type="EMBL" id="GBRH01158281">
    <property type="protein sequence ID" value="JAE39615.1"/>
    <property type="molecule type" value="Transcribed_RNA"/>
</dbReference>
<organism evidence="1">
    <name type="scientific">Arundo donax</name>
    <name type="common">Giant reed</name>
    <name type="synonym">Donax arundinaceus</name>
    <dbReference type="NCBI Taxonomy" id="35708"/>
    <lineage>
        <taxon>Eukaryota</taxon>
        <taxon>Viridiplantae</taxon>
        <taxon>Streptophyta</taxon>
        <taxon>Embryophyta</taxon>
        <taxon>Tracheophyta</taxon>
        <taxon>Spermatophyta</taxon>
        <taxon>Magnoliopsida</taxon>
        <taxon>Liliopsida</taxon>
        <taxon>Poales</taxon>
        <taxon>Poaceae</taxon>
        <taxon>PACMAD clade</taxon>
        <taxon>Arundinoideae</taxon>
        <taxon>Arundineae</taxon>
        <taxon>Arundo</taxon>
    </lineage>
</organism>
<evidence type="ECO:0000313" key="1">
    <source>
        <dbReference type="EMBL" id="JAE39615.1"/>
    </source>
</evidence>
<proteinExistence type="predicted"/>
<reference evidence="1" key="2">
    <citation type="journal article" date="2015" name="Data Brief">
        <title>Shoot transcriptome of the giant reed, Arundo donax.</title>
        <authorList>
            <person name="Barrero R.A."/>
            <person name="Guerrero F.D."/>
            <person name="Moolhuijzen P."/>
            <person name="Goolsby J.A."/>
            <person name="Tidwell J."/>
            <person name="Bellgard S.E."/>
            <person name="Bellgard M.I."/>
        </authorList>
    </citation>
    <scope>NUCLEOTIDE SEQUENCE</scope>
    <source>
        <tissue evidence="1">Shoot tissue taken approximately 20 cm above the soil surface</tissue>
    </source>
</reference>